<dbReference type="SFLD" id="SFLDF00027">
    <property type="entry name" value="p-type_atpase"/>
    <property type="match status" value="1"/>
</dbReference>
<proteinExistence type="inferred from homology"/>
<dbReference type="Gene3D" id="3.40.50.1000">
    <property type="entry name" value="HAD superfamily/HAD-like"/>
    <property type="match status" value="1"/>
</dbReference>
<dbReference type="NCBIfam" id="TIGR01525">
    <property type="entry name" value="ATPase-IB_hvy"/>
    <property type="match status" value="1"/>
</dbReference>
<dbReference type="Proteomes" id="UP000256970">
    <property type="component" value="Unassembled WGS sequence"/>
</dbReference>
<dbReference type="Pfam" id="PF00403">
    <property type="entry name" value="HMA"/>
    <property type="match status" value="1"/>
</dbReference>
<keyword evidence="6 10" id="KW-0067">ATP-binding</keyword>
<dbReference type="InterPro" id="IPR036163">
    <property type="entry name" value="HMA_dom_sf"/>
</dbReference>
<sequence>MLQLQQRARPAGAMLQSQPVLALVRRGTILAASRCSHIQIRAHASAVQTGSQHWRAALGAATAAARPLLLQQRQQGQQLPFTTRASSAEASVATQTGSFTPDEDPEQQPLLQTVVLDVGGMKCGGCSAAVKSMLLKHPGVQGAAVNLLTESAAVTVSAGELGVVSAAAEMLTKKGFPAQPRTEQHSELTSDEAEARRAEEARQSLINLGLAWGLVLLCCSHHFGHLLHMLGYHQFAHTQFMTLMGTPAVSGALGAFALLGPGRTLLIDGFKSLMAGNPNMNSLVAIGSSTSFTVGAASALHPGLGFDASFLEEPVMLLAFVLLGRALEARAKLPGGAGDAAGLRAAGAGAGGARKALHPVLGFDASFLEEPVMLLAFVLLGRALEARAKVRAASDLKALAKLIPADSRLVLDPEAPPTAAAAAKAAASAAAAAAAGGSSSSSSVREGVDLVMVPTSSVRPGDLLRVLPGERVPCDGEVLEGVAALDESMLTGESVLVPKRPGAAVAGGTVVYEGPLTVRATATGAESTLAGIGRLVAAAQSREAPVQRVADAVAGKFCYGVMAASAATFVFWQTLGTSLFPTALAASGSSSALLLSIKLAVDVLVVACPCALGLATPTAVLVGSSLGATRGLLMRGGDVLERVAGIDGVVFDKTGTLTEGKLKLSSTALVPGAAAAAAGVLQPSSNGNGAPAGAGGSTADDDAAELLLLRLAAAVEASTRHPLAAALAAEAAARGIKLPPVSEARTEPGAGVAATVEGQRVLVGRPDWVLSQLPEPSRAPASLLQQSAAAEAAAGKSTQVYVAVGDQLLGGLGFRDTLRQDAVETVAALKRMGLRVFLLSGDDTATVKAVAAQAGIAAGDAYGSNTPGQKLTVIRELQASGMKLAMVGDGVNDAPALAAADVGIALKGGLDAAGEAASVVLMGDRLSQVVDCISLGQATLNKIKQNLGWALIYNVFGIPLAAGALLPTLGLALNPSAAGGMMAFSSVAVVSNSLLLRQQYGKAAEARHQQQQQGSSSSSSSISSNGQLSGAAR</sequence>
<dbReference type="InterPro" id="IPR018303">
    <property type="entry name" value="ATPase_P-typ_P_site"/>
</dbReference>
<evidence type="ECO:0000256" key="11">
    <source>
        <dbReference type="SAM" id="MobiDB-lite"/>
    </source>
</evidence>
<dbReference type="Pfam" id="PF00122">
    <property type="entry name" value="E1-E2_ATPase"/>
    <property type="match status" value="1"/>
</dbReference>
<keyword evidence="7" id="KW-1278">Translocase</keyword>
<keyword evidence="8 10" id="KW-1133">Transmembrane helix</keyword>
<evidence type="ECO:0000256" key="10">
    <source>
        <dbReference type="RuleBase" id="RU362081"/>
    </source>
</evidence>
<feature type="region of interest" description="Disordered" evidence="11">
    <location>
        <begin position="1005"/>
        <end position="1033"/>
    </location>
</feature>
<dbReference type="SFLD" id="SFLDG00002">
    <property type="entry name" value="C1.7:_P-type_atpase_like"/>
    <property type="match status" value="1"/>
</dbReference>
<dbReference type="SFLD" id="SFLDS00003">
    <property type="entry name" value="Haloacid_Dehalogenase"/>
    <property type="match status" value="1"/>
</dbReference>
<dbReference type="InterPro" id="IPR044492">
    <property type="entry name" value="P_typ_ATPase_HD_dom"/>
</dbReference>
<dbReference type="SUPFAM" id="SSF81665">
    <property type="entry name" value="Calcium ATPase, transmembrane domain M"/>
    <property type="match status" value="1"/>
</dbReference>
<feature type="transmembrane region" description="Helical" evidence="10">
    <location>
        <begin position="205"/>
        <end position="224"/>
    </location>
</feature>
<organism evidence="13 14">
    <name type="scientific">Tetradesmus obliquus</name>
    <name type="common">Green alga</name>
    <name type="synonym">Acutodesmus obliquus</name>
    <dbReference type="NCBI Taxonomy" id="3088"/>
    <lineage>
        <taxon>Eukaryota</taxon>
        <taxon>Viridiplantae</taxon>
        <taxon>Chlorophyta</taxon>
        <taxon>core chlorophytes</taxon>
        <taxon>Chlorophyceae</taxon>
        <taxon>CS clade</taxon>
        <taxon>Sphaeropleales</taxon>
        <taxon>Scenedesmaceae</taxon>
        <taxon>Tetradesmus</taxon>
    </lineage>
</organism>
<dbReference type="InterPro" id="IPR036412">
    <property type="entry name" value="HAD-like_sf"/>
</dbReference>
<dbReference type="InterPro" id="IPR023214">
    <property type="entry name" value="HAD_sf"/>
</dbReference>
<dbReference type="InterPro" id="IPR027256">
    <property type="entry name" value="P-typ_ATPase_IB"/>
</dbReference>
<dbReference type="Gene3D" id="2.70.150.10">
    <property type="entry name" value="Calcium-transporting ATPase, cytoplasmic transduction domain A"/>
    <property type="match status" value="1"/>
</dbReference>
<dbReference type="GO" id="GO:0016020">
    <property type="term" value="C:membrane"/>
    <property type="evidence" value="ECO:0007669"/>
    <property type="project" value="UniProtKB-SubCell"/>
</dbReference>
<feature type="domain" description="HMA" evidence="12">
    <location>
        <begin position="112"/>
        <end position="179"/>
    </location>
</feature>
<dbReference type="SUPFAM" id="SSF81653">
    <property type="entry name" value="Calcium ATPase, transduction domain A"/>
    <property type="match status" value="1"/>
</dbReference>
<dbReference type="InterPro" id="IPR006121">
    <property type="entry name" value="HMA_dom"/>
</dbReference>
<feature type="transmembrane region" description="Helical" evidence="10">
    <location>
        <begin position="236"/>
        <end position="259"/>
    </location>
</feature>
<dbReference type="EMBL" id="FNXT01000342">
    <property type="protein sequence ID" value="SZX63791.1"/>
    <property type="molecule type" value="Genomic_DNA"/>
</dbReference>
<comment type="subcellular location">
    <subcellularLocation>
        <location evidence="1">Membrane</location>
        <topology evidence="1">Multi-pass membrane protein</topology>
    </subcellularLocation>
</comment>
<name>A0A383VF34_TETOB</name>
<evidence type="ECO:0000313" key="13">
    <source>
        <dbReference type="EMBL" id="SZX63791.1"/>
    </source>
</evidence>
<dbReference type="GO" id="GO:0005507">
    <property type="term" value="F:copper ion binding"/>
    <property type="evidence" value="ECO:0007669"/>
    <property type="project" value="TreeGrafter"/>
</dbReference>
<evidence type="ECO:0000256" key="4">
    <source>
        <dbReference type="ARBA" id="ARBA00022723"/>
    </source>
</evidence>
<dbReference type="GO" id="GO:0043682">
    <property type="term" value="F:P-type divalent copper transporter activity"/>
    <property type="evidence" value="ECO:0007669"/>
    <property type="project" value="TreeGrafter"/>
</dbReference>
<feature type="transmembrane region" description="Helical" evidence="10">
    <location>
        <begin position="977"/>
        <end position="996"/>
    </location>
</feature>
<dbReference type="GO" id="GO:0055070">
    <property type="term" value="P:copper ion homeostasis"/>
    <property type="evidence" value="ECO:0007669"/>
    <property type="project" value="TreeGrafter"/>
</dbReference>
<dbReference type="Pfam" id="PF00702">
    <property type="entry name" value="Hydrolase"/>
    <property type="match status" value="1"/>
</dbReference>
<dbReference type="GO" id="GO:0016887">
    <property type="term" value="F:ATP hydrolysis activity"/>
    <property type="evidence" value="ECO:0007669"/>
    <property type="project" value="InterPro"/>
</dbReference>
<dbReference type="SUPFAM" id="SSF55008">
    <property type="entry name" value="HMA, heavy metal-associated domain"/>
    <property type="match status" value="1"/>
</dbReference>
<dbReference type="PROSITE" id="PS01047">
    <property type="entry name" value="HMA_1"/>
    <property type="match status" value="1"/>
</dbReference>
<accession>A0A383VF34</accession>
<gene>
    <name evidence="13" type="ORF">BQ4739_LOCUS4336</name>
</gene>
<dbReference type="PANTHER" id="PTHR43520">
    <property type="entry name" value="ATP7, ISOFORM B"/>
    <property type="match status" value="1"/>
</dbReference>
<evidence type="ECO:0000313" key="14">
    <source>
        <dbReference type="Proteomes" id="UP000256970"/>
    </source>
</evidence>
<evidence type="ECO:0000256" key="9">
    <source>
        <dbReference type="ARBA" id="ARBA00023136"/>
    </source>
</evidence>
<keyword evidence="5 10" id="KW-0547">Nucleotide-binding</keyword>
<dbReference type="Gene3D" id="3.30.70.100">
    <property type="match status" value="1"/>
</dbReference>
<keyword evidence="3 10" id="KW-0812">Transmembrane</keyword>
<dbReference type="InterPro" id="IPR023299">
    <property type="entry name" value="ATPase_P-typ_cyto_dom_N"/>
</dbReference>
<feature type="transmembrane region" description="Helical" evidence="10">
    <location>
        <begin position="951"/>
        <end position="971"/>
    </location>
</feature>
<keyword evidence="14" id="KW-1185">Reference proteome</keyword>
<feature type="region of interest" description="Disordered" evidence="11">
    <location>
        <begin position="83"/>
        <end position="106"/>
    </location>
</feature>
<feature type="compositionally biased region" description="Polar residues" evidence="11">
    <location>
        <begin position="83"/>
        <end position="99"/>
    </location>
</feature>
<dbReference type="STRING" id="3088.A0A383VF34"/>
<keyword evidence="4 10" id="KW-0479">Metal-binding</keyword>
<feature type="transmembrane region" description="Helical" evidence="10">
    <location>
        <begin position="595"/>
        <end position="622"/>
    </location>
</feature>
<dbReference type="PROSITE" id="PS00154">
    <property type="entry name" value="ATPASE_E1_E2"/>
    <property type="match status" value="1"/>
</dbReference>
<keyword evidence="9 10" id="KW-0472">Membrane</keyword>
<dbReference type="InterPro" id="IPR059000">
    <property type="entry name" value="ATPase_P-type_domA"/>
</dbReference>
<evidence type="ECO:0000256" key="3">
    <source>
        <dbReference type="ARBA" id="ARBA00022692"/>
    </source>
</evidence>
<comment type="similarity">
    <text evidence="2 10">Belongs to the cation transport ATPase (P-type) (TC 3.A.3) family. Type IB subfamily.</text>
</comment>
<evidence type="ECO:0000256" key="7">
    <source>
        <dbReference type="ARBA" id="ARBA00022967"/>
    </source>
</evidence>
<dbReference type="CDD" id="cd00371">
    <property type="entry name" value="HMA"/>
    <property type="match status" value="1"/>
</dbReference>
<dbReference type="InterPro" id="IPR001757">
    <property type="entry name" value="P_typ_ATPase"/>
</dbReference>
<dbReference type="SUPFAM" id="SSF56784">
    <property type="entry name" value="HAD-like"/>
    <property type="match status" value="1"/>
</dbReference>
<feature type="compositionally biased region" description="Low complexity" evidence="11">
    <location>
        <begin position="1009"/>
        <end position="1033"/>
    </location>
</feature>
<feature type="transmembrane region" description="Helical" evidence="10">
    <location>
        <begin position="557"/>
        <end position="575"/>
    </location>
</feature>
<dbReference type="PROSITE" id="PS50846">
    <property type="entry name" value="HMA_2"/>
    <property type="match status" value="1"/>
</dbReference>
<dbReference type="AlphaFoldDB" id="A0A383VF34"/>
<dbReference type="GO" id="GO:0005524">
    <property type="term" value="F:ATP binding"/>
    <property type="evidence" value="ECO:0007669"/>
    <property type="project" value="UniProtKB-UniRule"/>
</dbReference>
<dbReference type="InterPro" id="IPR023298">
    <property type="entry name" value="ATPase_P-typ_TM_dom_sf"/>
</dbReference>
<dbReference type="InterPro" id="IPR008250">
    <property type="entry name" value="ATPase_P-typ_transduc_dom_A_sf"/>
</dbReference>
<evidence type="ECO:0000256" key="1">
    <source>
        <dbReference type="ARBA" id="ARBA00004141"/>
    </source>
</evidence>
<dbReference type="InterPro" id="IPR017969">
    <property type="entry name" value="Heavy-metal-associated_CS"/>
</dbReference>
<reference evidence="13 14" key="1">
    <citation type="submission" date="2016-10" db="EMBL/GenBank/DDBJ databases">
        <authorList>
            <person name="Cai Z."/>
        </authorList>
    </citation>
    <scope>NUCLEOTIDE SEQUENCE [LARGE SCALE GENOMIC DNA]</scope>
</reference>
<dbReference type="PRINTS" id="PR00119">
    <property type="entry name" value="CATATPASE"/>
</dbReference>
<evidence type="ECO:0000256" key="5">
    <source>
        <dbReference type="ARBA" id="ARBA00022741"/>
    </source>
</evidence>
<evidence type="ECO:0000259" key="12">
    <source>
        <dbReference type="PROSITE" id="PS50846"/>
    </source>
</evidence>
<evidence type="ECO:0000256" key="2">
    <source>
        <dbReference type="ARBA" id="ARBA00006024"/>
    </source>
</evidence>
<evidence type="ECO:0000256" key="6">
    <source>
        <dbReference type="ARBA" id="ARBA00022840"/>
    </source>
</evidence>
<dbReference type="NCBIfam" id="TIGR01494">
    <property type="entry name" value="ATPase_P-type"/>
    <property type="match status" value="2"/>
</dbReference>
<protein>
    <recommendedName>
        <fullName evidence="12">HMA domain-containing protein</fullName>
    </recommendedName>
</protein>
<evidence type="ECO:0000256" key="8">
    <source>
        <dbReference type="ARBA" id="ARBA00022989"/>
    </source>
</evidence>
<dbReference type="Gene3D" id="3.40.1110.10">
    <property type="entry name" value="Calcium-transporting ATPase, cytoplasmic domain N"/>
    <property type="match status" value="1"/>
</dbReference>
<dbReference type="PANTHER" id="PTHR43520:SF19">
    <property type="entry name" value="COPPER-TRANSPORTING ATPASE PAA2, CHLOROPLASTIC"/>
    <property type="match status" value="1"/>
</dbReference>